<dbReference type="SUPFAM" id="SSF56219">
    <property type="entry name" value="DNase I-like"/>
    <property type="match status" value="1"/>
</dbReference>
<dbReference type="GO" id="GO:0003824">
    <property type="term" value="F:catalytic activity"/>
    <property type="evidence" value="ECO:0007669"/>
    <property type="project" value="InterPro"/>
</dbReference>
<protein>
    <recommendedName>
        <fullName evidence="1">Reverse transcriptase domain-containing protein</fullName>
    </recommendedName>
</protein>
<dbReference type="STRING" id="105785.A0A2J7PW08"/>
<dbReference type="InterPro" id="IPR043502">
    <property type="entry name" value="DNA/RNA_pol_sf"/>
</dbReference>
<dbReference type="CDD" id="cd01650">
    <property type="entry name" value="RT_nLTR_like"/>
    <property type="match status" value="1"/>
</dbReference>
<dbReference type="Proteomes" id="UP000235965">
    <property type="component" value="Unassembled WGS sequence"/>
</dbReference>
<organism evidence="2 3">
    <name type="scientific">Cryptotermes secundus</name>
    <dbReference type="NCBI Taxonomy" id="105785"/>
    <lineage>
        <taxon>Eukaryota</taxon>
        <taxon>Metazoa</taxon>
        <taxon>Ecdysozoa</taxon>
        <taxon>Arthropoda</taxon>
        <taxon>Hexapoda</taxon>
        <taxon>Insecta</taxon>
        <taxon>Pterygota</taxon>
        <taxon>Neoptera</taxon>
        <taxon>Polyneoptera</taxon>
        <taxon>Dictyoptera</taxon>
        <taxon>Blattodea</taxon>
        <taxon>Blattoidea</taxon>
        <taxon>Termitoidae</taxon>
        <taxon>Kalotermitidae</taxon>
        <taxon>Cryptotermitinae</taxon>
        <taxon>Cryptotermes</taxon>
    </lineage>
</organism>
<dbReference type="OrthoDB" id="7415700at2759"/>
<evidence type="ECO:0000313" key="2">
    <source>
        <dbReference type="EMBL" id="PNF20522.1"/>
    </source>
</evidence>
<dbReference type="GO" id="GO:0071897">
    <property type="term" value="P:DNA biosynthetic process"/>
    <property type="evidence" value="ECO:0007669"/>
    <property type="project" value="UniProtKB-ARBA"/>
</dbReference>
<dbReference type="SUPFAM" id="SSF56672">
    <property type="entry name" value="DNA/RNA polymerases"/>
    <property type="match status" value="1"/>
</dbReference>
<evidence type="ECO:0000259" key="1">
    <source>
        <dbReference type="PROSITE" id="PS50878"/>
    </source>
</evidence>
<name>A0A2J7PW08_9NEOP</name>
<reference evidence="2 3" key="1">
    <citation type="submission" date="2017-12" db="EMBL/GenBank/DDBJ databases">
        <title>Hemimetabolous genomes reveal molecular basis of termite eusociality.</title>
        <authorList>
            <person name="Harrison M.C."/>
            <person name="Jongepier E."/>
            <person name="Robertson H.M."/>
            <person name="Arning N."/>
            <person name="Bitard-Feildel T."/>
            <person name="Chao H."/>
            <person name="Childers C.P."/>
            <person name="Dinh H."/>
            <person name="Doddapaneni H."/>
            <person name="Dugan S."/>
            <person name="Gowin J."/>
            <person name="Greiner C."/>
            <person name="Han Y."/>
            <person name="Hu H."/>
            <person name="Hughes D.S.T."/>
            <person name="Huylmans A.-K."/>
            <person name="Kemena C."/>
            <person name="Kremer L.P.M."/>
            <person name="Lee S.L."/>
            <person name="Lopez-Ezquerra A."/>
            <person name="Mallet L."/>
            <person name="Monroy-Kuhn J.M."/>
            <person name="Moser A."/>
            <person name="Murali S.C."/>
            <person name="Muzny D.M."/>
            <person name="Otani S."/>
            <person name="Piulachs M.-D."/>
            <person name="Poelchau M."/>
            <person name="Qu J."/>
            <person name="Schaub F."/>
            <person name="Wada-Katsumata A."/>
            <person name="Worley K.C."/>
            <person name="Xie Q."/>
            <person name="Ylla G."/>
            <person name="Poulsen M."/>
            <person name="Gibbs R.A."/>
            <person name="Schal C."/>
            <person name="Richards S."/>
            <person name="Belles X."/>
            <person name="Korb J."/>
            <person name="Bornberg-Bauer E."/>
        </authorList>
    </citation>
    <scope>NUCLEOTIDE SEQUENCE [LARGE SCALE GENOMIC DNA]</scope>
    <source>
        <tissue evidence="2">Whole body</tissue>
    </source>
</reference>
<proteinExistence type="predicted"/>
<dbReference type="InParanoid" id="A0A2J7PW08"/>
<dbReference type="Gene3D" id="3.60.10.10">
    <property type="entry name" value="Endonuclease/exonuclease/phosphatase"/>
    <property type="match status" value="1"/>
</dbReference>
<gene>
    <name evidence="2" type="ORF">B7P43_G05328</name>
</gene>
<dbReference type="InterPro" id="IPR005135">
    <property type="entry name" value="Endo/exonuclease/phosphatase"/>
</dbReference>
<accession>A0A2J7PW08</accession>
<dbReference type="InterPro" id="IPR000477">
    <property type="entry name" value="RT_dom"/>
</dbReference>
<comment type="caution">
    <text evidence="2">The sequence shown here is derived from an EMBL/GenBank/DDBJ whole genome shotgun (WGS) entry which is preliminary data.</text>
</comment>
<dbReference type="InterPro" id="IPR036691">
    <property type="entry name" value="Endo/exonu/phosph_ase_sf"/>
</dbReference>
<feature type="domain" description="Reverse transcriptase" evidence="1">
    <location>
        <begin position="500"/>
        <end position="747"/>
    </location>
</feature>
<dbReference type="PROSITE" id="PS50878">
    <property type="entry name" value="RT_POL"/>
    <property type="match status" value="1"/>
</dbReference>
<dbReference type="PANTHER" id="PTHR33332">
    <property type="entry name" value="REVERSE TRANSCRIPTASE DOMAIN-CONTAINING PROTEIN"/>
    <property type="match status" value="1"/>
</dbReference>
<dbReference type="EMBL" id="NEVH01020939">
    <property type="protein sequence ID" value="PNF20522.1"/>
    <property type="molecule type" value="Genomic_DNA"/>
</dbReference>
<dbReference type="Pfam" id="PF00078">
    <property type="entry name" value="RVT_1"/>
    <property type="match status" value="1"/>
</dbReference>
<keyword evidence="3" id="KW-1185">Reference proteome</keyword>
<sequence length="953" mass="108425">MVSKPDNNTGCFARSPKYPGKCFDIYYQNVRGPRTKQVELYDKICSTDYNIICLTETWLNDLCYDHNLFPDCYTVFRSDRASVNKTRGGGVLTALSSKIRSCKRRYDLESCDECVWVEIPTSDGLNLLIGNHYFPPDTNPENIANYFRFLENNLDTHNVRVIVVGDFNAPGLDWKSGLALPNSHYYSKLKGDAIYASTCLLNLNQCIDNVSGSNLLDLIFSNLSDISITPVDSGLIKPDNYHPPLIINICLSLATCIQNYKYSYRKFSSGDYALLYNNLSTYDWSCVYGTTSVDSAVAGLNAAVQDAMEHAIPRGIINTRMKFPHWYSSSLKYYIRKKNYFYRRFKKKKSDCLYQKFSYYRKLVKSTIKSDRLRWLKSVDENLKSQPKQFWKYVASFRKRNSNSIQLEVDGKHLIEPHDIADEFSKHFQTVYHNPGPIVFPNLLSSSEFLPLASVSDSDVIKAIKRLRPSKSVGVDDIPGFIIKGCTDIFVPILKHIFNLSLSQHNFPSLWKQAAIVPVLKKGKSTSVSNYRPISLLSNFSKIFEFIVHEHVSHYLKSKISPYQHGFSKTKSTSTNLVTYIDFISPIVGSQRQADAIYFDLSNAFDLVPHSLLLHKLSAAGLSGGYVSWFRSYLSNRKSQVRVSGVLSSPFEVLSGVPQGSVLGPLLFNVFINDMCDAVAHSKCLLFADDIKIYRAISSPHDCYLLQSDVNSIQGWCIANCMKLNISKTKVISFTRKTNLLIYDYKLFQTSIARTDSVKDLGVFIDAKLYFHDQVNYIFSQCAKLLGLVRNITYNFSSLDCMFSLYTTLVRSKLEYASVVWNSITSTDANKLERIQQRFAALCFKRFFPQVHYNYSLALEELKLHTLYTRRHRLDALFLIQVYFGSKFCPSVLEIVGLRVPARYIRDFALFNVCSLFKNCPSARCAAAANAVCRDVDVFGARNVLPKQILNIV</sequence>
<dbReference type="AlphaFoldDB" id="A0A2J7PW08"/>
<evidence type="ECO:0000313" key="3">
    <source>
        <dbReference type="Proteomes" id="UP000235965"/>
    </source>
</evidence>
<dbReference type="Pfam" id="PF03372">
    <property type="entry name" value="Exo_endo_phos"/>
    <property type="match status" value="1"/>
</dbReference>